<evidence type="ECO:0000256" key="10">
    <source>
        <dbReference type="ARBA" id="ARBA00023277"/>
    </source>
</evidence>
<comment type="similarity">
    <text evidence="14">Belongs to the glycosyl hydrolase 18 family.</text>
</comment>
<feature type="region of interest" description="Disordered" evidence="15">
    <location>
        <begin position="311"/>
        <end position="372"/>
    </location>
</feature>
<evidence type="ECO:0000256" key="6">
    <source>
        <dbReference type="ARBA" id="ARBA00022729"/>
    </source>
</evidence>
<keyword evidence="6 16" id="KW-0732">Signal</keyword>
<name>G3APK2_SPAPN</name>
<dbReference type="Gene3D" id="3.20.20.80">
    <property type="entry name" value="Glycosidases"/>
    <property type="match status" value="1"/>
</dbReference>
<dbReference type="CDD" id="cd02877">
    <property type="entry name" value="GH18_hevamine_XipI_class_III"/>
    <property type="match status" value="1"/>
</dbReference>
<keyword evidence="4" id="KW-0964">Secreted</keyword>
<accession>G3APK2</accession>
<dbReference type="RefSeq" id="XP_007375449.1">
    <property type="nucleotide sequence ID" value="XM_007375387.1"/>
</dbReference>
<evidence type="ECO:0000256" key="5">
    <source>
        <dbReference type="ARBA" id="ARBA00022669"/>
    </source>
</evidence>
<proteinExistence type="inferred from homology"/>
<dbReference type="GO" id="GO:0009277">
    <property type="term" value="C:fungal-type cell wall"/>
    <property type="evidence" value="ECO:0007669"/>
    <property type="project" value="UniProtKB-ARBA"/>
</dbReference>
<evidence type="ECO:0000313" key="18">
    <source>
        <dbReference type="EMBL" id="EGW32173.1"/>
    </source>
</evidence>
<dbReference type="OrthoDB" id="6020543at2759"/>
<gene>
    <name evidence="18" type="ORF">SPAPADRAFT_55693</name>
</gene>
<dbReference type="Proteomes" id="UP000000709">
    <property type="component" value="Unassembled WGS sequence"/>
</dbReference>
<dbReference type="InterPro" id="IPR001223">
    <property type="entry name" value="Glyco_hydro18_cat"/>
</dbReference>
<keyword evidence="12" id="KW-0624">Polysaccharide degradation</keyword>
<dbReference type="STRING" id="619300.G3APK2"/>
<feature type="chain" id="PRO_5003442485" description="chitinase" evidence="16">
    <location>
        <begin position="20"/>
        <end position="552"/>
    </location>
</feature>
<dbReference type="InterPro" id="IPR025928">
    <property type="entry name" value="Flocculin_t3_rpt"/>
</dbReference>
<evidence type="ECO:0000256" key="7">
    <source>
        <dbReference type="ARBA" id="ARBA00022801"/>
    </source>
</evidence>
<evidence type="ECO:0000256" key="9">
    <source>
        <dbReference type="ARBA" id="ARBA00023180"/>
    </source>
</evidence>
<comment type="catalytic activity">
    <reaction evidence="1">
        <text>Random endo-hydrolysis of N-acetyl-beta-D-glucosaminide (1-&gt;4)-beta-linkages in chitin and chitodextrins.</text>
        <dbReference type="EC" id="3.2.1.14"/>
    </reaction>
</comment>
<keyword evidence="10" id="KW-0119">Carbohydrate metabolism</keyword>
<keyword evidence="11 13" id="KW-0326">Glycosidase</keyword>
<dbReference type="InParanoid" id="G3APK2"/>
<dbReference type="GO" id="GO:0008843">
    <property type="term" value="F:endochitinase activity"/>
    <property type="evidence" value="ECO:0007669"/>
    <property type="project" value="UniProtKB-EC"/>
</dbReference>
<keyword evidence="19" id="KW-1185">Reference proteome</keyword>
<dbReference type="GO" id="GO:0008061">
    <property type="term" value="F:chitin binding"/>
    <property type="evidence" value="ECO:0007669"/>
    <property type="project" value="UniProtKB-KW"/>
</dbReference>
<evidence type="ECO:0000256" key="2">
    <source>
        <dbReference type="ARBA" id="ARBA00004191"/>
    </source>
</evidence>
<keyword evidence="4" id="KW-0134">Cell wall</keyword>
<dbReference type="PANTHER" id="PTHR45708:SF49">
    <property type="entry name" value="ENDOCHITINASE"/>
    <property type="match status" value="1"/>
</dbReference>
<dbReference type="PROSITE" id="PS51910">
    <property type="entry name" value="GH18_2"/>
    <property type="match status" value="1"/>
</dbReference>
<feature type="domain" description="GH18" evidence="17">
    <location>
        <begin position="21"/>
        <end position="305"/>
    </location>
</feature>
<feature type="signal peptide" evidence="16">
    <location>
        <begin position="1"/>
        <end position="19"/>
    </location>
</feature>
<dbReference type="EC" id="3.2.1.14" evidence="3"/>
<evidence type="ECO:0000256" key="8">
    <source>
        <dbReference type="ARBA" id="ARBA00023024"/>
    </source>
</evidence>
<dbReference type="eggNOG" id="KOG4701">
    <property type="taxonomic scope" value="Eukaryota"/>
</dbReference>
<dbReference type="PROSITE" id="PS01095">
    <property type="entry name" value="GH18_1"/>
    <property type="match status" value="1"/>
</dbReference>
<dbReference type="EMBL" id="GL996502">
    <property type="protein sequence ID" value="EGW32173.1"/>
    <property type="molecule type" value="Genomic_DNA"/>
</dbReference>
<sequence length="552" mass="58145">MLPFKTLITTAVLTATALADSQIAVYWGQNGFGDQEPLATYCQNTNMDIVLLSFLNQFPDPLNVNFANQCGGTFTDSDLLHCSAIGEDIKTCQSLGKKVLLSLGGAVGKTGFANTTEAKDFADVLWNKFGGGDDDERPFDDAVVDGFDFDIEQGSTTGYPELATALKAKFAKDSSKSYYLSAAPQCPYPDTYVGDLISDVPLDYLFIQFYNNNCQVSGDFNFDVWQKFAESAPNPNIQLFVGVPGAPSDAITGFVTPKELAAALDDIKCDDNFAGVSLWDASGAFKDYNGDGAYIDQVRDVLDNLNVDECNETSSTEETSSADPTSTEAETTSADPTSTEAETTSADPTSTEAETTSEDPTSAPSSSAGFYGNSSTSAIQSVQTVSDIHTTVITITSCSENKCSATPVTTGYVIVTDVNTVYTTYCPLTNEDVTVTKAPSSAAEKCQEITKTVPVAALPTNKGVIAVGSTQAAQPSVEVSKQTETYVSGDITSTVTVAVTSTLESAVPTVGAYSAAGNGTIPIYSYEGAAVADSSRVALWTTIPLLMLAALF</sequence>
<dbReference type="InterPro" id="IPR001579">
    <property type="entry name" value="Glyco_hydro_18_chit_AS"/>
</dbReference>
<keyword evidence="8" id="KW-0146">Chitin degradation</keyword>
<dbReference type="PANTHER" id="PTHR45708">
    <property type="entry name" value="ENDOCHITINASE"/>
    <property type="match status" value="1"/>
</dbReference>
<dbReference type="Pfam" id="PF00704">
    <property type="entry name" value="Glyco_hydro_18"/>
    <property type="match status" value="1"/>
</dbReference>
<protein>
    <recommendedName>
        <fullName evidence="3">chitinase</fullName>
        <ecNumber evidence="3">3.2.1.14</ecNumber>
    </recommendedName>
</protein>
<dbReference type="InterPro" id="IPR045321">
    <property type="entry name" value="Cts1-like"/>
</dbReference>
<dbReference type="Pfam" id="PF13928">
    <property type="entry name" value="Flocculin_t3"/>
    <property type="match status" value="1"/>
</dbReference>
<dbReference type="SUPFAM" id="SSF51445">
    <property type="entry name" value="(Trans)glycosidases"/>
    <property type="match status" value="1"/>
</dbReference>
<dbReference type="InterPro" id="IPR017853">
    <property type="entry name" value="GH"/>
</dbReference>
<comment type="subcellular location">
    <subcellularLocation>
        <location evidence="2">Secreted</location>
        <location evidence="2">Cell wall</location>
    </subcellularLocation>
</comment>
<evidence type="ECO:0000256" key="16">
    <source>
        <dbReference type="SAM" id="SignalP"/>
    </source>
</evidence>
<reference evidence="18 19" key="1">
    <citation type="journal article" date="2011" name="Proc. Natl. Acad. Sci. U.S.A.">
        <title>Comparative genomics of xylose-fermenting fungi for enhanced biofuel production.</title>
        <authorList>
            <person name="Wohlbach D.J."/>
            <person name="Kuo A."/>
            <person name="Sato T.K."/>
            <person name="Potts K.M."/>
            <person name="Salamov A.A."/>
            <person name="LaButti K.M."/>
            <person name="Sun H."/>
            <person name="Clum A."/>
            <person name="Pangilinan J.L."/>
            <person name="Lindquist E.A."/>
            <person name="Lucas S."/>
            <person name="Lapidus A."/>
            <person name="Jin M."/>
            <person name="Gunawan C."/>
            <person name="Balan V."/>
            <person name="Dale B.E."/>
            <person name="Jeffries T.W."/>
            <person name="Zinkel R."/>
            <person name="Barry K.W."/>
            <person name="Grigoriev I.V."/>
            <person name="Gasch A.P."/>
        </authorList>
    </citation>
    <scope>NUCLEOTIDE SEQUENCE [LARGE SCALE GENOMIC DNA]</scope>
    <source>
        <strain evidence="19">NRRL Y-27907 / 11-Y1</strain>
    </source>
</reference>
<evidence type="ECO:0000256" key="1">
    <source>
        <dbReference type="ARBA" id="ARBA00000822"/>
    </source>
</evidence>
<dbReference type="GeneID" id="18871959"/>
<evidence type="ECO:0000256" key="15">
    <source>
        <dbReference type="SAM" id="MobiDB-lite"/>
    </source>
</evidence>
<evidence type="ECO:0000256" key="13">
    <source>
        <dbReference type="RuleBase" id="RU000489"/>
    </source>
</evidence>
<evidence type="ECO:0000256" key="4">
    <source>
        <dbReference type="ARBA" id="ARBA00022512"/>
    </source>
</evidence>
<dbReference type="GO" id="GO:0005576">
    <property type="term" value="C:extracellular region"/>
    <property type="evidence" value="ECO:0007669"/>
    <property type="project" value="TreeGrafter"/>
</dbReference>
<dbReference type="GO" id="GO:0006032">
    <property type="term" value="P:chitin catabolic process"/>
    <property type="evidence" value="ECO:0007669"/>
    <property type="project" value="UniProtKB-KW"/>
</dbReference>
<dbReference type="HOGENOM" id="CLU_007818_7_2_1"/>
<evidence type="ECO:0000256" key="12">
    <source>
        <dbReference type="ARBA" id="ARBA00023326"/>
    </source>
</evidence>
<keyword evidence="9" id="KW-0325">Glycoprotein</keyword>
<evidence type="ECO:0000256" key="11">
    <source>
        <dbReference type="ARBA" id="ARBA00023295"/>
    </source>
</evidence>
<dbReference type="GO" id="GO:0000272">
    <property type="term" value="P:polysaccharide catabolic process"/>
    <property type="evidence" value="ECO:0007669"/>
    <property type="project" value="UniProtKB-KW"/>
</dbReference>
<evidence type="ECO:0000313" key="19">
    <source>
        <dbReference type="Proteomes" id="UP000000709"/>
    </source>
</evidence>
<keyword evidence="5" id="KW-0147">Chitin-binding</keyword>
<keyword evidence="7 13" id="KW-0378">Hydrolase</keyword>
<dbReference type="KEGG" id="spaa:SPAPADRAFT_55693"/>
<evidence type="ECO:0000256" key="3">
    <source>
        <dbReference type="ARBA" id="ARBA00012729"/>
    </source>
</evidence>
<organism evidence="19">
    <name type="scientific">Spathaspora passalidarum (strain NRRL Y-27907 / 11-Y1)</name>
    <dbReference type="NCBI Taxonomy" id="619300"/>
    <lineage>
        <taxon>Eukaryota</taxon>
        <taxon>Fungi</taxon>
        <taxon>Dikarya</taxon>
        <taxon>Ascomycota</taxon>
        <taxon>Saccharomycotina</taxon>
        <taxon>Pichiomycetes</taxon>
        <taxon>Debaryomycetaceae</taxon>
        <taxon>Spathaspora</taxon>
    </lineage>
</organism>
<dbReference type="OMA" id="PLDYLFI"/>
<dbReference type="AlphaFoldDB" id="G3APK2"/>
<evidence type="ECO:0000256" key="14">
    <source>
        <dbReference type="RuleBase" id="RU004453"/>
    </source>
</evidence>
<evidence type="ECO:0000259" key="17">
    <source>
        <dbReference type="PROSITE" id="PS51910"/>
    </source>
</evidence>
<feature type="compositionally biased region" description="Low complexity" evidence="15">
    <location>
        <begin position="312"/>
        <end position="363"/>
    </location>
</feature>
<dbReference type="InterPro" id="IPR050542">
    <property type="entry name" value="Glycosyl_Hydrlase18_Chitinase"/>
</dbReference>